<dbReference type="AlphaFoldDB" id="A0A5A5TYN8"/>
<accession>A0A5A5TYN8</accession>
<organism evidence="1 2">
    <name type="scientific">Leuconostoc citreum</name>
    <dbReference type="NCBI Taxonomy" id="33964"/>
    <lineage>
        <taxon>Bacteria</taxon>
        <taxon>Bacillati</taxon>
        <taxon>Bacillota</taxon>
        <taxon>Bacilli</taxon>
        <taxon>Lactobacillales</taxon>
        <taxon>Lactobacillaceae</taxon>
        <taxon>Leuconostoc</taxon>
    </lineage>
</organism>
<dbReference type="SUPFAM" id="SSF56300">
    <property type="entry name" value="Metallo-dependent phosphatases"/>
    <property type="match status" value="1"/>
</dbReference>
<evidence type="ECO:0000313" key="1">
    <source>
        <dbReference type="EMBL" id="GDZ83308.1"/>
    </source>
</evidence>
<evidence type="ECO:0000313" key="2">
    <source>
        <dbReference type="Proteomes" id="UP000323274"/>
    </source>
</evidence>
<proteinExistence type="predicted"/>
<dbReference type="InterPro" id="IPR029052">
    <property type="entry name" value="Metallo-depent_PP-like"/>
</dbReference>
<gene>
    <name evidence="1" type="ORF">LCIT_05500</name>
</gene>
<reference evidence="1 2" key="1">
    <citation type="submission" date="2019-04" db="EMBL/GenBank/DDBJ databases">
        <title>A pseudo-fructophilic Leuconostoc citreum strain F192-5 isolated from peel of satsuma mandarin: the first report for isolation and characterization of strain-dependent fructophilic-like characteristics.</title>
        <authorList>
            <person name="Maeno S."/>
            <person name="Tanizawa Y."/>
            <person name="Kajikawa A."/>
            <person name="Kanesaki Y."/>
            <person name="Kubota E."/>
            <person name="Arita M."/>
            <person name="Leon D."/>
            <person name="Endo A."/>
        </authorList>
    </citation>
    <scope>NUCLEOTIDE SEQUENCE [LARGE SCALE GENOMIC DNA]</scope>
    <source>
        <strain evidence="1 2">F192-5</strain>
    </source>
</reference>
<dbReference type="EMBL" id="BJJW01000002">
    <property type="protein sequence ID" value="GDZ83308.1"/>
    <property type="molecule type" value="Genomic_DNA"/>
</dbReference>
<dbReference type="Proteomes" id="UP000323274">
    <property type="component" value="Unassembled WGS sequence"/>
</dbReference>
<dbReference type="RefSeq" id="WP_004904890.1">
    <property type="nucleotide sequence ID" value="NZ_BJJW01000002.1"/>
</dbReference>
<protein>
    <submittedName>
        <fullName evidence="1">Uncharacterized protein</fullName>
    </submittedName>
</protein>
<dbReference type="Gene3D" id="3.60.21.10">
    <property type="match status" value="1"/>
</dbReference>
<sequence>MDYIISDTHFNHEKILYFDKSRAESLKLLGIAPTISEMDRYLEKIWNDTVTDEDTVYFLGDLGMFRKKQDFVAQLARLRGKKILFKGNHDHTDQLKAAYKAPEAQVIEVVETAKSLKIDGRQVWLSHYAVDLPYPLLSLHGHIHEAEYQRDNMINLSLDSAYMQTRVFGQPISFEALSPLLSQRIAAISETYQIESENKRYDRLVERAFDEKITINKPTATQRHELALLVDYLNKNDLTYATVLKQFNIPNDNKVLSEKEKEKVNLTGFEFEKQTGMSGNTGIKDD</sequence>
<comment type="caution">
    <text evidence="1">The sequence shown here is derived from an EMBL/GenBank/DDBJ whole genome shotgun (WGS) entry which is preliminary data.</text>
</comment>
<name>A0A5A5TYN8_LEUCI</name>